<evidence type="ECO:0000313" key="2">
    <source>
        <dbReference type="Proteomes" id="UP000644010"/>
    </source>
</evidence>
<protein>
    <recommendedName>
        <fullName evidence="3">NVEALA protein</fullName>
    </recommendedName>
</protein>
<name>A0ABR7DY25_9BACT</name>
<proteinExistence type="predicted"/>
<reference evidence="1 2" key="1">
    <citation type="submission" date="2020-08" db="EMBL/GenBank/DDBJ databases">
        <title>Genome public.</title>
        <authorList>
            <person name="Liu C."/>
            <person name="Sun Q."/>
        </authorList>
    </citation>
    <scope>NUCLEOTIDE SEQUENCE [LARGE SCALE GENOMIC DNA]</scope>
    <source>
        <strain evidence="1 2">BX2</strain>
    </source>
</reference>
<keyword evidence="2" id="KW-1185">Reference proteome</keyword>
<evidence type="ECO:0000313" key="1">
    <source>
        <dbReference type="EMBL" id="MBC5642386.1"/>
    </source>
</evidence>
<gene>
    <name evidence="1" type="ORF">H8S77_05745</name>
</gene>
<dbReference type="Proteomes" id="UP000644010">
    <property type="component" value="Unassembled WGS sequence"/>
</dbReference>
<sequence length="91" mass="9940">MKKRVLKVVAVLAVALMAVWNVGLNETKILFGNLFNLESMAKMETICLGEGSRNTGTCKKNIPEDGGSSCVKPGYWDSENCFSTAAYEFPD</sequence>
<accession>A0ABR7DY25</accession>
<comment type="caution">
    <text evidence="1">The sequence shown here is derived from an EMBL/GenBank/DDBJ whole genome shotgun (WGS) entry which is preliminary data.</text>
</comment>
<dbReference type="RefSeq" id="WP_186958643.1">
    <property type="nucleotide sequence ID" value="NZ_JACOOI010000004.1"/>
</dbReference>
<organism evidence="1 2">
    <name type="scientific">Parabacteroides segnis</name>
    <dbReference type="NCBI Taxonomy" id="2763058"/>
    <lineage>
        <taxon>Bacteria</taxon>
        <taxon>Pseudomonadati</taxon>
        <taxon>Bacteroidota</taxon>
        <taxon>Bacteroidia</taxon>
        <taxon>Bacteroidales</taxon>
        <taxon>Tannerellaceae</taxon>
        <taxon>Parabacteroides</taxon>
    </lineage>
</organism>
<dbReference type="EMBL" id="JACOOI010000004">
    <property type="protein sequence ID" value="MBC5642386.1"/>
    <property type="molecule type" value="Genomic_DNA"/>
</dbReference>
<evidence type="ECO:0008006" key="3">
    <source>
        <dbReference type="Google" id="ProtNLM"/>
    </source>
</evidence>